<accession>X1V7N4</accession>
<sequence>MFVEERLRYHCSGKWFKGNLHMHTTRSDGHLNVA</sequence>
<evidence type="ECO:0000313" key="1">
    <source>
        <dbReference type="EMBL" id="GAJ01045.1"/>
    </source>
</evidence>
<comment type="caution">
    <text evidence="1">The sequence shown here is derived from an EMBL/GenBank/DDBJ whole genome shotgun (WGS) entry which is preliminary data.</text>
</comment>
<proteinExistence type="predicted"/>
<protein>
    <submittedName>
        <fullName evidence="1">Uncharacterized protein</fullName>
    </submittedName>
</protein>
<reference evidence="1" key="1">
    <citation type="journal article" date="2014" name="Front. Microbiol.">
        <title>High frequency of phylogenetically diverse reductive dehalogenase-homologous genes in deep subseafloor sedimentary metagenomes.</title>
        <authorList>
            <person name="Kawai M."/>
            <person name="Futagami T."/>
            <person name="Toyoda A."/>
            <person name="Takaki Y."/>
            <person name="Nishi S."/>
            <person name="Hori S."/>
            <person name="Arai W."/>
            <person name="Tsubouchi T."/>
            <person name="Morono Y."/>
            <person name="Uchiyama I."/>
            <person name="Ito T."/>
            <person name="Fujiyama A."/>
            <person name="Inagaki F."/>
            <person name="Takami H."/>
        </authorList>
    </citation>
    <scope>NUCLEOTIDE SEQUENCE</scope>
    <source>
        <strain evidence="1">Expedition CK06-06</strain>
    </source>
</reference>
<dbReference type="AlphaFoldDB" id="X1V7N4"/>
<gene>
    <name evidence="1" type="ORF">S12H4_33806</name>
</gene>
<organism evidence="1">
    <name type="scientific">marine sediment metagenome</name>
    <dbReference type="NCBI Taxonomy" id="412755"/>
    <lineage>
        <taxon>unclassified sequences</taxon>
        <taxon>metagenomes</taxon>
        <taxon>ecological metagenomes</taxon>
    </lineage>
</organism>
<feature type="non-terminal residue" evidence="1">
    <location>
        <position position="34"/>
    </location>
</feature>
<name>X1V7N4_9ZZZZ</name>
<dbReference type="InterPro" id="IPR016195">
    <property type="entry name" value="Pol/histidinol_Pase-like"/>
</dbReference>
<dbReference type="EMBL" id="BARW01019953">
    <property type="protein sequence ID" value="GAJ01045.1"/>
    <property type="molecule type" value="Genomic_DNA"/>
</dbReference>
<dbReference type="SUPFAM" id="SSF89550">
    <property type="entry name" value="PHP domain-like"/>
    <property type="match status" value="1"/>
</dbReference>
<dbReference type="Gene3D" id="3.20.20.140">
    <property type="entry name" value="Metal-dependent hydrolases"/>
    <property type="match status" value="1"/>
</dbReference>